<gene>
    <name evidence="6" type="ORF">IQ260_03805</name>
</gene>
<dbReference type="PANTHER" id="PTHR30246">
    <property type="entry name" value="2-KETO-3-DEOXY-6-PHOSPHOGLUCONATE ALDOLASE"/>
    <property type="match status" value="1"/>
</dbReference>
<evidence type="ECO:0000256" key="4">
    <source>
        <dbReference type="ARBA" id="ARBA00023239"/>
    </source>
</evidence>
<dbReference type="GO" id="GO:0008700">
    <property type="term" value="F:(R,S)-4-hydroxy-2-oxoglutarate aldolase activity"/>
    <property type="evidence" value="ECO:0007669"/>
    <property type="project" value="UniProtKB-EC"/>
</dbReference>
<dbReference type="SUPFAM" id="SSF51569">
    <property type="entry name" value="Aldolase"/>
    <property type="match status" value="1"/>
</dbReference>
<dbReference type="NCBIfam" id="NF005673">
    <property type="entry name" value="PRK07455.1"/>
    <property type="match status" value="1"/>
</dbReference>
<dbReference type="InterPro" id="IPR000887">
    <property type="entry name" value="Aldlse_KDPG_KHG"/>
</dbReference>
<dbReference type="Pfam" id="PF01081">
    <property type="entry name" value="Aldolase"/>
    <property type="match status" value="1"/>
</dbReference>
<evidence type="ECO:0000256" key="1">
    <source>
        <dbReference type="ARBA" id="ARBA00004761"/>
    </source>
</evidence>
<dbReference type="EC" id="4.1.2.14" evidence="6"/>
<keyword evidence="4 6" id="KW-0456">Lyase</keyword>
<comment type="caution">
    <text evidence="6">The sequence shown here is derived from an EMBL/GenBank/DDBJ whole genome shotgun (WGS) entry which is preliminary data.</text>
</comment>
<dbReference type="PANTHER" id="PTHR30246:SF1">
    <property type="entry name" value="2-DEHYDRO-3-DEOXY-6-PHOSPHOGALACTONATE ALDOLASE-RELATED"/>
    <property type="match status" value="1"/>
</dbReference>
<comment type="similarity">
    <text evidence="2">Belongs to the KHG/KDPG aldolase family.</text>
</comment>
<dbReference type="NCBIfam" id="TIGR01182">
    <property type="entry name" value="eda"/>
    <property type="match status" value="1"/>
</dbReference>
<organism evidence="6 7">
    <name type="scientific">Leptolyngbya cf. ectocarpi LEGE 11479</name>
    <dbReference type="NCBI Taxonomy" id="1828722"/>
    <lineage>
        <taxon>Bacteria</taxon>
        <taxon>Bacillati</taxon>
        <taxon>Cyanobacteriota</taxon>
        <taxon>Cyanophyceae</taxon>
        <taxon>Leptolyngbyales</taxon>
        <taxon>Leptolyngbyaceae</taxon>
        <taxon>Leptolyngbya group</taxon>
        <taxon>Leptolyngbya</taxon>
    </lineage>
</organism>
<dbReference type="InterPro" id="IPR013785">
    <property type="entry name" value="Aldolase_TIM"/>
</dbReference>
<evidence type="ECO:0000256" key="5">
    <source>
        <dbReference type="ARBA" id="ARBA00023277"/>
    </source>
</evidence>
<dbReference type="Gene3D" id="3.20.20.70">
    <property type="entry name" value="Aldolase class I"/>
    <property type="match status" value="1"/>
</dbReference>
<evidence type="ECO:0000256" key="3">
    <source>
        <dbReference type="ARBA" id="ARBA00011233"/>
    </source>
</evidence>
<sequence>MTALHPAQHRSNSRHPAEYQQRWLQALRTHRVIAVIRAATVESGLNMALAAAEGGIHLLEITWNSYQPVALLQAIQQALPHCTVGVGTILAEEDLRVAIATGAQFCFSPHTSPALLHHGRTVHIPTVAGAMTPTEILTAWDAGASSVKIFPIKAFGGATYLECLQGPFGHIPMIPSGGVTVANAAGLLAAGATAVGVSSGLFTAEHVNNQDWDAIQQNAARLIQSIDDMTLTTEFKGLNKQAVNHTQLK</sequence>
<accession>A0A928ZQT4</accession>
<reference evidence="6" key="1">
    <citation type="submission" date="2020-10" db="EMBL/GenBank/DDBJ databases">
        <authorList>
            <person name="Castelo-Branco R."/>
            <person name="Eusebio N."/>
            <person name="Adriana R."/>
            <person name="Vieira A."/>
            <person name="Brugerolle De Fraissinette N."/>
            <person name="Rezende De Castro R."/>
            <person name="Schneider M.P."/>
            <person name="Vasconcelos V."/>
            <person name="Leao P.N."/>
        </authorList>
    </citation>
    <scope>NUCLEOTIDE SEQUENCE</scope>
    <source>
        <strain evidence="6">LEGE 11479</strain>
    </source>
</reference>
<proteinExistence type="inferred from homology"/>
<comment type="pathway">
    <text evidence="1">Carbohydrate acid metabolism.</text>
</comment>
<evidence type="ECO:0000313" key="6">
    <source>
        <dbReference type="EMBL" id="MBE9065773.1"/>
    </source>
</evidence>
<keyword evidence="7" id="KW-1185">Reference proteome</keyword>
<dbReference type="RefSeq" id="WP_193991012.1">
    <property type="nucleotide sequence ID" value="NZ_JADEXP010000018.1"/>
</dbReference>
<evidence type="ECO:0000256" key="2">
    <source>
        <dbReference type="ARBA" id="ARBA00006906"/>
    </source>
</evidence>
<name>A0A928ZQT4_LEPEC</name>
<dbReference type="Proteomes" id="UP000615026">
    <property type="component" value="Unassembled WGS sequence"/>
</dbReference>
<dbReference type="EC" id="4.1.3.16" evidence="6"/>
<comment type="subunit">
    <text evidence="3">Homotrimer.</text>
</comment>
<keyword evidence="5" id="KW-0119">Carbohydrate metabolism</keyword>
<dbReference type="EMBL" id="JADEXP010000018">
    <property type="protein sequence ID" value="MBE9065773.1"/>
    <property type="molecule type" value="Genomic_DNA"/>
</dbReference>
<dbReference type="AlphaFoldDB" id="A0A928ZQT4"/>
<protein>
    <submittedName>
        <fullName evidence="6">Bifunctional 4-hydroxy-2-oxoglutarate aldolase/2-dehydro-3-deoxy-phosphogluconate aldolase</fullName>
        <ecNumber evidence="6">4.1.2.14</ecNumber>
        <ecNumber evidence="6">4.1.3.16</ecNumber>
    </submittedName>
</protein>
<evidence type="ECO:0000313" key="7">
    <source>
        <dbReference type="Proteomes" id="UP000615026"/>
    </source>
</evidence>
<dbReference type="GO" id="GO:0008675">
    <property type="term" value="F:2-dehydro-3-deoxy-phosphogluconate aldolase activity"/>
    <property type="evidence" value="ECO:0007669"/>
    <property type="project" value="UniProtKB-EC"/>
</dbReference>
<dbReference type="CDD" id="cd00452">
    <property type="entry name" value="KDPG_aldolase"/>
    <property type="match status" value="1"/>
</dbReference>